<keyword evidence="3" id="KW-1185">Reference proteome</keyword>
<feature type="domain" description="Pyrroline-5-carboxylate reductase catalytic N-terminal" evidence="1">
    <location>
        <begin position="6"/>
        <end position="91"/>
    </location>
</feature>
<evidence type="ECO:0000259" key="1">
    <source>
        <dbReference type="Pfam" id="PF03807"/>
    </source>
</evidence>
<accession>A0ABV8VZF8</accession>
<evidence type="ECO:0000313" key="3">
    <source>
        <dbReference type="Proteomes" id="UP001595719"/>
    </source>
</evidence>
<gene>
    <name evidence="2" type="ORF">ACFOY0_02970</name>
</gene>
<evidence type="ECO:0000313" key="2">
    <source>
        <dbReference type="EMBL" id="MFC4389948.1"/>
    </source>
</evidence>
<name>A0ABV8VZF8_9FLAO</name>
<dbReference type="RefSeq" id="WP_219071120.1">
    <property type="nucleotide sequence ID" value="NZ_JBHSCO010000001.1"/>
</dbReference>
<dbReference type="Pfam" id="PF03807">
    <property type="entry name" value="F420_oxidored"/>
    <property type="match status" value="1"/>
</dbReference>
<reference evidence="3" key="1">
    <citation type="journal article" date="2019" name="Int. J. Syst. Evol. Microbiol.">
        <title>The Global Catalogue of Microorganisms (GCM) 10K type strain sequencing project: providing services to taxonomists for standard genome sequencing and annotation.</title>
        <authorList>
            <consortium name="The Broad Institute Genomics Platform"/>
            <consortium name="The Broad Institute Genome Sequencing Center for Infectious Disease"/>
            <person name="Wu L."/>
            <person name="Ma J."/>
        </authorList>
    </citation>
    <scope>NUCLEOTIDE SEQUENCE [LARGE SCALE GENOMIC DNA]</scope>
    <source>
        <strain evidence="3">CGMCC 1.15345</strain>
    </source>
</reference>
<dbReference type="InterPro" id="IPR028939">
    <property type="entry name" value="P5C_Rdtase_cat_N"/>
</dbReference>
<proteinExistence type="predicted"/>
<organism evidence="2 3">
    <name type="scientific">Flavobacterium quisquiliarum</name>
    <dbReference type="NCBI Taxonomy" id="1834436"/>
    <lineage>
        <taxon>Bacteria</taxon>
        <taxon>Pseudomonadati</taxon>
        <taxon>Bacteroidota</taxon>
        <taxon>Flavobacteriia</taxon>
        <taxon>Flavobacteriales</taxon>
        <taxon>Flavobacteriaceae</taxon>
        <taxon>Flavobacterium</taxon>
    </lineage>
</organism>
<comment type="caution">
    <text evidence="2">The sequence shown here is derived from an EMBL/GenBank/DDBJ whole genome shotgun (WGS) entry which is preliminary data.</text>
</comment>
<dbReference type="EMBL" id="JBHSCO010000001">
    <property type="protein sequence ID" value="MFC4389948.1"/>
    <property type="molecule type" value="Genomic_DNA"/>
</dbReference>
<dbReference type="Proteomes" id="UP001595719">
    <property type="component" value="Unassembled WGS sequence"/>
</dbReference>
<sequence>MNKKITVGIIGIGIFSLDFAQRSADAGYKVFISSLDSPHTFKNAVEKMGKNDQTATIQKAGSADFVFIFTAKEKEELLMKSLPNLKGKIVVYHRYLTHKDDYTSELLNIASPVLRHPSIEENNIINIYSNIAKSNGSETDHSSLYYAARTKAIAEKAKFLLLSLNFTALYLVNILEDFF</sequence>
<protein>
    <submittedName>
        <fullName evidence="2">NAD(P)-binding domain-containing protein</fullName>
    </submittedName>
</protein>